<feature type="transmembrane region" description="Helical" evidence="1">
    <location>
        <begin position="191"/>
        <end position="211"/>
    </location>
</feature>
<evidence type="ECO:0000313" key="3">
    <source>
        <dbReference type="Proteomes" id="UP000266152"/>
    </source>
</evidence>
<dbReference type="STRING" id="5514.A0A395RW96"/>
<feature type="transmembrane region" description="Helical" evidence="1">
    <location>
        <begin position="267"/>
        <end position="284"/>
    </location>
</feature>
<dbReference type="EMBL" id="PXOF01000118">
    <property type="protein sequence ID" value="RGP64284.1"/>
    <property type="molecule type" value="Genomic_DNA"/>
</dbReference>
<gene>
    <name evidence="2" type="ORF">FSPOR_8104</name>
</gene>
<proteinExistence type="predicted"/>
<dbReference type="AlphaFoldDB" id="A0A395RW96"/>
<evidence type="ECO:0000256" key="1">
    <source>
        <dbReference type="SAM" id="Phobius"/>
    </source>
</evidence>
<accession>A0A395RW96</accession>
<keyword evidence="3" id="KW-1185">Reference proteome</keyword>
<protein>
    <submittedName>
        <fullName evidence="2">Uncharacterized protein</fullName>
    </submittedName>
</protein>
<feature type="transmembrane region" description="Helical" evidence="1">
    <location>
        <begin position="290"/>
        <end position="308"/>
    </location>
</feature>
<reference evidence="2 3" key="1">
    <citation type="journal article" date="2018" name="PLoS Pathog.">
        <title>Evolution of structural diversity of trichothecenes, a family of toxins produced by plant pathogenic and entomopathogenic fungi.</title>
        <authorList>
            <person name="Proctor R.H."/>
            <person name="McCormick S.P."/>
            <person name="Kim H.S."/>
            <person name="Cardoza R.E."/>
            <person name="Stanley A.M."/>
            <person name="Lindo L."/>
            <person name="Kelly A."/>
            <person name="Brown D.W."/>
            <person name="Lee T."/>
            <person name="Vaughan M.M."/>
            <person name="Alexander N.J."/>
            <person name="Busman M."/>
            <person name="Gutierrez S."/>
        </authorList>
    </citation>
    <scope>NUCLEOTIDE SEQUENCE [LARGE SCALE GENOMIC DNA]</scope>
    <source>
        <strain evidence="2 3">NRRL 3299</strain>
    </source>
</reference>
<evidence type="ECO:0000313" key="2">
    <source>
        <dbReference type="EMBL" id="RGP64284.1"/>
    </source>
</evidence>
<dbReference type="Proteomes" id="UP000266152">
    <property type="component" value="Unassembled WGS sequence"/>
</dbReference>
<feature type="transmembrane region" description="Helical" evidence="1">
    <location>
        <begin position="164"/>
        <end position="185"/>
    </location>
</feature>
<organism evidence="2 3">
    <name type="scientific">Fusarium sporotrichioides</name>
    <dbReference type="NCBI Taxonomy" id="5514"/>
    <lineage>
        <taxon>Eukaryota</taxon>
        <taxon>Fungi</taxon>
        <taxon>Dikarya</taxon>
        <taxon>Ascomycota</taxon>
        <taxon>Pezizomycotina</taxon>
        <taxon>Sordariomycetes</taxon>
        <taxon>Hypocreomycetidae</taxon>
        <taxon>Hypocreales</taxon>
        <taxon>Nectriaceae</taxon>
        <taxon>Fusarium</taxon>
    </lineage>
</organism>
<comment type="caution">
    <text evidence="2">The sequence shown here is derived from an EMBL/GenBank/DDBJ whole genome shotgun (WGS) entry which is preliminary data.</text>
</comment>
<sequence length="376" mass="41063">MYLNLSFAVRNLRWYEIFHCPDIKIYQRPRSFSPSSPPATPDVSLDAAGLVALADLTTIEERTVLTGNATLMDILILCPGIHMQQKSTGLNGGEYPACANMASGFVFRVENPATVYYLQRVGKTGHLTTLNVSKIGHPGANGSDDEPPWYSQVRSALWSSFNTSAIATSSYIAAALWGVTVTILMGILHDWWGLGVVLMLMVARIINVVVIRRRAQPGWFGAQEGDVRGDNLILLSQDRWIRIQGLVDDLKAVTSGQWLRDPSLGESWLTAIATMVVYLAAAFVSNATQFGKILILFLLGGSAALLAISNSLTDKLLMHGYIVEPANSKPKYYKRRSELADELIKETGRDDWALGMGMIPSKGSSDGTAATRPVIM</sequence>
<keyword evidence="1" id="KW-0472">Membrane</keyword>
<keyword evidence="1" id="KW-0812">Transmembrane</keyword>
<name>A0A395RW96_FUSSP</name>
<keyword evidence="1" id="KW-1133">Transmembrane helix</keyword>